<feature type="region of interest" description="Disordered" evidence="2">
    <location>
        <begin position="123"/>
        <end position="189"/>
    </location>
</feature>
<name>A0A7N2QWW4_QUELO</name>
<keyword evidence="1" id="KW-0862">Zinc</keyword>
<dbReference type="PROSITE" id="PS50158">
    <property type="entry name" value="ZF_CCHC"/>
    <property type="match status" value="1"/>
</dbReference>
<keyword evidence="5" id="KW-1185">Reference proteome</keyword>
<feature type="compositionally biased region" description="Polar residues" evidence="2">
    <location>
        <begin position="143"/>
        <end position="155"/>
    </location>
</feature>
<dbReference type="InParanoid" id="A0A7N2QWW4"/>
<evidence type="ECO:0000313" key="4">
    <source>
        <dbReference type="EnsemblPlants" id="QL01p000385:mrna"/>
    </source>
</evidence>
<dbReference type="EMBL" id="LRBV02000001">
    <property type="status" value="NOT_ANNOTATED_CDS"/>
    <property type="molecule type" value="Genomic_DNA"/>
</dbReference>
<organism evidence="4 5">
    <name type="scientific">Quercus lobata</name>
    <name type="common">Valley oak</name>
    <dbReference type="NCBI Taxonomy" id="97700"/>
    <lineage>
        <taxon>Eukaryota</taxon>
        <taxon>Viridiplantae</taxon>
        <taxon>Streptophyta</taxon>
        <taxon>Embryophyta</taxon>
        <taxon>Tracheophyta</taxon>
        <taxon>Spermatophyta</taxon>
        <taxon>Magnoliopsida</taxon>
        <taxon>eudicotyledons</taxon>
        <taxon>Gunneridae</taxon>
        <taxon>Pentapetalae</taxon>
        <taxon>rosids</taxon>
        <taxon>fabids</taxon>
        <taxon>Fagales</taxon>
        <taxon>Fagaceae</taxon>
        <taxon>Quercus</taxon>
    </lineage>
</organism>
<feature type="region of interest" description="Disordered" evidence="2">
    <location>
        <begin position="69"/>
        <end position="101"/>
    </location>
</feature>
<reference evidence="4 5" key="1">
    <citation type="journal article" date="2016" name="G3 (Bethesda)">
        <title>First Draft Assembly and Annotation of the Genome of a California Endemic Oak Quercus lobata Nee (Fagaceae).</title>
        <authorList>
            <person name="Sork V.L."/>
            <person name="Fitz-Gibbon S.T."/>
            <person name="Puiu D."/>
            <person name="Crepeau M."/>
            <person name="Gugger P.F."/>
            <person name="Sherman R."/>
            <person name="Stevens K."/>
            <person name="Langley C.H."/>
            <person name="Pellegrini M."/>
            <person name="Salzberg S.L."/>
        </authorList>
    </citation>
    <scope>NUCLEOTIDE SEQUENCE [LARGE SCALE GENOMIC DNA]</scope>
    <source>
        <strain evidence="4 5">cv. SW786</strain>
    </source>
</reference>
<dbReference type="InterPro" id="IPR001878">
    <property type="entry name" value="Znf_CCHC"/>
</dbReference>
<evidence type="ECO:0000256" key="1">
    <source>
        <dbReference type="PROSITE-ProRule" id="PRU00047"/>
    </source>
</evidence>
<dbReference type="AlphaFoldDB" id="A0A7N2QWW4"/>
<evidence type="ECO:0000313" key="5">
    <source>
        <dbReference type="Proteomes" id="UP000594261"/>
    </source>
</evidence>
<dbReference type="Proteomes" id="UP000594261">
    <property type="component" value="Chromosome 1"/>
</dbReference>
<sequence>MGLIDSLWTWLNTSAVAGNGRSLIYLAAMSFHVFFFNREDAEKYVNDCYKVNAYKACYEPINGQNMWQSTGLPSVQPPIKRRPPGRPKKSRVKEPDEPTCHTKLRRVGVPKKCKACGRLGHNKRSCKGEGREGSPSGGPPTIEPNQTSAPPTTSEVEFPCAPPNSNATTFTPKEKQLLGFNKAKKKNNH</sequence>
<dbReference type="EnsemblPlants" id="QL01p000385:mrna">
    <property type="protein sequence ID" value="QL01p000385:mrna"/>
    <property type="gene ID" value="QL01p000385"/>
</dbReference>
<reference evidence="4" key="2">
    <citation type="submission" date="2021-01" db="UniProtKB">
        <authorList>
            <consortium name="EnsemblPlants"/>
        </authorList>
    </citation>
    <scope>IDENTIFICATION</scope>
</reference>
<feature type="domain" description="CCHC-type" evidence="3">
    <location>
        <begin position="112"/>
        <end position="127"/>
    </location>
</feature>
<dbReference type="GO" id="GO:0003676">
    <property type="term" value="F:nucleic acid binding"/>
    <property type="evidence" value="ECO:0007669"/>
    <property type="project" value="InterPro"/>
</dbReference>
<protein>
    <recommendedName>
        <fullName evidence="3">CCHC-type domain-containing protein</fullName>
    </recommendedName>
</protein>
<keyword evidence="1" id="KW-0863">Zinc-finger</keyword>
<accession>A0A7N2QWW4</accession>
<dbReference type="OMA" id="CYEPING"/>
<evidence type="ECO:0000256" key="2">
    <source>
        <dbReference type="SAM" id="MobiDB-lite"/>
    </source>
</evidence>
<feature type="compositionally biased region" description="Basic residues" evidence="2">
    <location>
        <begin position="79"/>
        <end position="91"/>
    </location>
</feature>
<proteinExistence type="predicted"/>
<keyword evidence="1" id="KW-0479">Metal-binding</keyword>
<evidence type="ECO:0000259" key="3">
    <source>
        <dbReference type="PROSITE" id="PS50158"/>
    </source>
</evidence>
<dbReference type="Gramene" id="QL01p000385:mrna">
    <property type="protein sequence ID" value="QL01p000385:mrna"/>
    <property type="gene ID" value="QL01p000385"/>
</dbReference>
<dbReference type="GO" id="GO:0008270">
    <property type="term" value="F:zinc ion binding"/>
    <property type="evidence" value="ECO:0007669"/>
    <property type="project" value="UniProtKB-KW"/>
</dbReference>